<dbReference type="InterPro" id="IPR016197">
    <property type="entry name" value="Chromo-like_dom_sf"/>
</dbReference>
<sequence length="419" mass="48255">MQRWSDMKFALGRFFLTQQHLASLKSKLQEMKYRDYKHEKESPFQFCCRKKDLIDFCYNFDDIATISEILKGAPLQWQTLIFLPEHLNDWENFINAIQQRSALLQDWNGYIDDKKDRSMGNFSSSYGRKDLKKALKALKAESKAKKIAKSHTVKTSTPRKSYKFPQNDRVISKVTPESKGARSCRHCGSPKHWDRDCTGPKSLNKKEAKTYFASITDEDEEYNSLAMQALADCSESSDSEEVSEESENSNDDSDSEDRFGFLEKSLPNKSSPLLEKDKEGIGTEILKTADSLVQTKATTLKTVTLARSKIPSSKKDISLDADESKKILLKKGIDGPNKHLNRKDFDEEPEYEVEAILDEKWVKKRHRRVKLYLVSFVGYTPEYNLWLTKQSLKNAEELVQEWEADHGKRAPSKSKHHGK</sequence>
<comment type="caution">
    <text evidence="3">The sequence shown here is derived from an EMBL/GenBank/DDBJ whole genome shotgun (WGS) entry which is preliminary data.</text>
</comment>
<dbReference type="AlphaFoldDB" id="A0A8H7M188"/>
<dbReference type="Proteomes" id="UP000614334">
    <property type="component" value="Unassembled WGS sequence"/>
</dbReference>
<dbReference type="InterPro" id="IPR023780">
    <property type="entry name" value="Chromo_domain"/>
</dbReference>
<accession>A0A8H7M188</accession>
<feature type="region of interest" description="Disordered" evidence="1">
    <location>
        <begin position="174"/>
        <end position="200"/>
    </location>
</feature>
<dbReference type="Pfam" id="PF00385">
    <property type="entry name" value="Chromo"/>
    <property type="match status" value="1"/>
</dbReference>
<organism evidence="3 4">
    <name type="scientific">Rhizoctonia solani</name>
    <dbReference type="NCBI Taxonomy" id="456999"/>
    <lineage>
        <taxon>Eukaryota</taxon>
        <taxon>Fungi</taxon>
        <taxon>Dikarya</taxon>
        <taxon>Basidiomycota</taxon>
        <taxon>Agaricomycotina</taxon>
        <taxon>Agaricomycetes</taxon>
        <taxon>Cantharellales</taxon>
        <taxon>Ceratobasidiaceae</taxon>
        <taxon>Rhizoctonia</taxon>
    </lineage>
</organism>
<name>A0A8H7M188_9AGAM</name>
<feature type="compositionally biased region" description="Basic and acidic residues" evidence="1">
    <location>
        <begin position="191"/>
        <end position="200"/>
    </location>
</feature>
<proteinExistence type="predicted"/>
<protein>
    <submittedName>
        <fullName evidence="3">Zinc finger protein</fullName>
    </submittedName>
</protein>
<evidence type="ECO:0000313" key="4">
    <source>
        <dbReference type="Proteomes" id="UP000614334"/>
    </source>
</evidence>
<dbReference type="EMBL" id="JACYCF010000019">
    <property type="protein sequence ID" value="KAF8750641.1"/>
    <property type="molecule type" value="Genomic_DNA"/>
</dbReference>
<dbReference type="Gene3D" id="2.40.50.40">
    <property type="match status" value="1"/>
</dbReference>
<feature type="domain" description="Chromo" evidence="2">
    <location>
        <begin position="351"/>
        <end position="403"/>
    </location>
</feature>
<evidence type="ECO:0000313" key="3">
    <source>
        <dbReference type="EMBL" id="KAF8750641.1"/>
    </source>
</evidence>
<feature type="compositionally biased region" description="Acidic residues" evidence="1">
    <location>
        <begin position="235"/>
        <end position="255"/>
    </location>
</feature>
<dbReference type="SUPFAM" id="SSF54160">
    <property type="entry name" value="Chromo domain-like"/>
    <property type="match status" value="1"/>
</dbReference>
<evidence type="ECO:0000259" key="2">
    <source>
        <dbReference type="Pfam" id="PF00385"/>
    </source>
</evidence>
<reference evidence="3" key="1">
    <citation type="submission" date="2020-09" db="EMBL/GenBank/DDBJ databases">
        <title>Comparative genome analyses of four rice-infecting Rhizoctonia solani isolates reveal extensive enrichment of homogalacturonan modification genes.</title>
        <authorList>
            <person name="Lee D.-Y."/>
            <person name="Jeon J."/>
            <person name="Kim K.-T."/>
            <person name="Cheong K."/>
            <person name="Song H."/>
            <person name="Choi G."/>
            <person name="Ko J."/>
            <person name="Opiyo S.O."/>
            <person name="Zuo S."/>
            <person name="Madhav S."/>
            <person name="Lee Y.-H."/>
            <person name="Wang G.-L."/>
        </authorList>
    </citation>
    <scope>NUCLEOTIDE SEQUENCE</scope>
    <source>
        <strain evidence="3">AG1-IA B2</strain>
    </source>
</reference>
<dbReference type="CDD" id="cd18977">
    <property type="entry name" value="CD_POL_like"/>
    <property type="match status" value="1"/>
</dbReference>
<evidence type="ECO:0000256" key="1">
    <source>
        <dbReference type="SAM" id="MobiDB-lite"/>
    </source>
</evidence>
<gene>
    <name evidence="3" type="ORF">RHS01_08953</name>
</gene>
<feature type="region of interest" description="Disordered" evidence="1">
    <location>
        <begin position="231"/>
        <end position="275"/>
    </location>
</feature>